<dbReference type="AlphaFoldDB" id="A0A5J5IEU1"/>
<keyword evidence="2" id="KW-1185">Reference proteome</keyword>
<reference evidence="1 2" key="1">
    <citation type="submission" date="2019-09" db="EMBL/GenBank/DDBJ databases">
        <title>Draft genome sequence of Ginsengibacter sp. BR5-29.</title>
        <authorList>
            <person name="Im W.-T."/>
        </authorList>
    </citation>
    <scope>NUCLEOTIDE SEQUENCE [LARGE SCALE GENOMIC DNA]</scope>
    <source>
        <strain evidence="1 2">BR5-29</strain>
    </source>
</reference>
<sequence length="72" mass="8308">MENKKEEFDYEALKKKTLSNFVRAKVCLARMGPFVPLLKDLLEVALRTELKITWMKIDALKAIVKMVIVPSN</sequence>
<gene>
    <name evidence="1" type="ORF">FW778_17055</name>
</gene>
<name>A0A5J5IEU1_9BACT</name>
<organism evidence="1 2">
    <name type="scientific">Ginsengibacter hankyongi</name>
    <dbReference type="NCBI Taxonomy" id="2607284"/>
    <lineage>
        <taxon>Bacteria</taxon>
        <taxon>Pseudomonadati</taxon>
        <taxon>Bacteroidota</taxon>
        <taxon>Chitinophagia</taxon>
        <taxon>Chitinophagales</taxon>
        <taxon>Chitinophagaceae</taxon>
        <taxon>Ginsengibacter</taxon>
    </lineage>
</organism>
<dbReference type="RefSeq" id="WP_150416041.1">
    <property type="nucleotide sequence ID" value="NZ_VYQF01000006.1"/>
</dbReference>
<dbReference type="Proteomes" id="UP000326903">
    <property type="component" value="Unassembled WGS sequence"/>
</dbReference>
<accession>A0A5J5IEU1</accession>
<dbReference type="EMBL" id="VYQF01000006">
    <property type="protein sequence ID" value="KAA9037137.1"/>
    <property type="molecule type" value="Genomic_DNA"/>
</dbReference>
<protein>
    <submittedName>
        <fullName evidence="1">Uncharacterized protein</fullName>
    </submittedName>
</protein>
<comment type="caution">
    <text evidence="1">The sequence shown here is derived from an EMBL/GenBank/DDBJ whole genome shotgun (WGS) entry which is preliminary data.</text>
</comment>
<evidence type="ECO:0000313" key="1">
    <source>
        <dbReference type="EMBL" id="KAA9037137.1"/>
    </source>
</evidence>
<proteinExistence type="predicted"/>
<evidence type="ECO:0000313" key="2">
    <source>
        <dbReference type="Proteomes" id="UP000326903"/>
    </source>
</evidence>